<evidence type="ECO:0000256" key="2">
    <source>
        <dbReference type="PROSITE-ProRule" id="PRU00176"/>
    </source>
</evidence>
<dbReference type="Proteomes" id="UP000054342">
    <property type="component" value="Unassembled WGS sequence"/>
</dbReference>
<dbReference type="Gene3D" id="3.30.70.330">
    <property type="match status" value="1"/>
</dbReference>
<dbReference type="InterPro" id="IPR052462">
    <property type="entry name" value="SLIRP/GR-RBP-like"/>
</dbReference>
<dbReference type="PROSITE" id="PS50102">
    <property type="entry name" value="RRM"/>
    <property type="match status" value="1"/>
</dbReference>
<protein>
    <recommendedName>
        <fullName evidence="4">RRM domain-containing protein</fullName>
    </recommendedName>
</protein>
<feature type="compositionally biased region" description="Gly residues" evidence="3">
    <location>
        <begin position="207"/>
        <end position="217"/>
    </location>
</feature>
<dbReference type="GO" id="GO:0003723">
    <property type="term" value="F:RNA binding"/>
    <property type="evidence" value="ECO:0007669"/>
    <property type="project" value="UniProtKB-UniRule"/>
</dbReference>
<reference evidence="5 6" key="1">
    <citation type="submission" date="2015-01" db="EMBL/GenBank/DDBJ databases">
        <title>The Genome Sequence of Exophiala xenobiotica CBS118157.</title>
        <authorList>
            <consortium name="The Broad Institute Genomics Platform"/>
            <person name="Cuomo C."/>
            <person name="de Hoog S."/>
            <person name="Gorbushina A."/>
            <person name="Stielow B."/>
            <person name="Teixiera M."/>
            <person name="Abouelleil A."/>
            <person name="Chapman S.B."/>
            <person name="Priest M."/>
            <person name="Young S.K."/>
            <person name="Wortman J."/>
            <person name="Nusbaum C."/>
            <person name="Birren B."/>
        </authorList>
    </citation>
    <scope>NUCLEOTIDE SEQUENCE [LARGE SCALE GENOMIC DNA]</scope>
    <source>
        <strain evidence="5 6">CBS 118157</strain>
    </source>
</reference>
<dbReference type="HOGENOM" id="CLU_012062_28_1_1"/>
<dbReference type="EMBL" id="KN847319">
    <property type="protein sequence ID" value="KIW56809.1"/>
    <property type="molecule type" value="Genomic_DNA"/>
</dbReference>
<proteinExistence type="predicted"/>
<keyword evidence="6" id="KW-1185">Reference proteome</keyword>
<feature type="region of interest" description="Disordered" evidence="3">
    <location>
        <begin position="142"/>
        <end position="232"/>
    </location>
</feature>
<evidence type="ECO:0000313" key="5">
    <source>
        <dbReference type="EMBL" id="KIW56809.1"/>
    </source>
</evidence>
<name>A0A0D2F9W1_9EURO</name>
<feature type="compositionally biased region" description="Low complexity" evidence="3">
    <location>
        <begin position="194"/>
        <end position="206"/>
    </location>
</feature>
<dbReference type="InterPro" id="IPR000504">
    <property type="entry name" value="RRM_dom"/>
</dbReference>
<dbReference type="STRING" id="348802.A0A0D2F9W1"/>
<dbReference type="SMART" id="SM00360">
    <property type="entry name" value="RRM"/>
    <property type="match status" value="1"/>
</dbReference>
<evidence type="ECO:0000256" key="1">
    <source>
        <dbReference type="ARBA" id="ARBA00022884"/>
    </source>
</evidence>
<feature type="domain" description="RRM" evidence="4">
    <location>
        <begin position="65"/>
        <end position="143"/>
    </location>
</feature>
<dbReference type="CDD" id="cd21608">
    <property type="entry name" value="RRM2_NsCP33_like"/>
    <property type="match status" value="1"/>
</dbReference>
<gene>
    <name evidence="5" type="ORF">PV05_05430</name>
</gene>
<dbReference type="InterPro" id="IPR012677">
    <property type="entry name" value="Nucleotide-bd_a/b_plait_sf"/>
</dbReference>
<feature type="compositionally biased region" description="Low complexity" evidence="3">
    <location>
        <begin position="218"/>
        <end position="232"/>
    </location>
</feature>
<dbReference type="PANTHER" id="PTHR48027">
    <property type="entry name" value="HETEROGENEOUS NUCLEAR RIBONUCLEOPROTEIN 87F-RELATED"/>
    <property type="match status" value="1"/>
</dbReference>
<dbReference type="OrthoDB" id="439808at2759"/>
<dbReference type="Pfam" id="PF00076">
    <property type="entry name" value="RRM_1"/>
    <property type="match status" value="1"/>
</dbReference>
<evidence type="ECO:0000313" key="6">
    <source>
        <dbReference type="Proteomes" id="UP000054342"/>
    </source>
</evidence>
<evidence type="ECO:0000256" key="3">
    <source>
        <dbReference type="SAM" id="MobiDB-lite"/>
    </source>
</evidence>
<dbReference type="RefSeq" id="XP_013317393.1">
    <property type="nucleotide sequence ID" value="XM_013461939.1"/>
</dbReference>
<sequence>MNRCNFSTNKILETGKSLTILHLTPLWPRAVYPRDHRPPSDLTFEGVNSSRRRPICPAPVDCSMAKLFIGGLAWHTTDETLQEGFQQFGKVEEAVVVKDRDTNRSRGFGFVRFETKDEADLALEKMNNTEFDGRIIRVDHAQDNRAGGSGRGGGFSGRGGYTPSPAAPGGYSQMGAQARNPNPMPYGRGATYAPQYGQYDPRYQQPGGPGQYGGGQSQGPSDPYGPQGPYRR</sequence>
<dbReference type="InterPro" id="IPR048289">
    <property type="entry name" value="RRM2_NsCP33-like"/>
</dbReference>
<feature type="compositionally biased region" description="Gly residues" evidence="3">
    <location>
        <begin position="147"/>
        <end position="160"/>
    </location>
</feature>
<accession>A0A0D2F9W1</accession>
<dbReference type="SUPFAM" id="SSF54928">
    <property type="entry name" value="RNA-binding domain, RBD"/>
    <property type="match status" value="1"/>
</dbReference>
<organism evidence="5 6">
    <name type="scientific">Exophiala xenobiotica</name>
    <dbReference type="NCBI Taxonomy" id="348802"/>
    <lineage>
        <taxon>Eukaryota</taxon>
        <taxon>Fungi</taxon>
        <taxon>Dikarya</taxon>
        <taxon>Ascomycota</taxon>
        <taxon>Pezizomycotina</taxon>
        <taxon>Eurotiomycetes</taxon>
        <taxon>Chaetothyriomycetidae</taxon>
        <taxon>Chaetothyriales</taxon>
        <taxon>Herpotrichiellaceae</taxon>
        <taxon>Exophiala</taxon>
    </lineage>
</organism>
<dbReference type="AlphaFoldDB" id="A0A0D2F9W1"/>
<dbReference type="InterPro" id="IPR035979">
    <property type="entry name" value="RBD_domain_sf"/>
</dbReference>
<keyword evidence="1 2" id="KW-0694">RNA-binding</keyword>
<dbReference type="GeneID" id="25327338"/>
<evidence type="ECO:0000259" key="4">
    <source>
        <dbReference type="PROSITE" id="PS50102"/>
    </source>
</evidence>